<accession>A0A3M7T8D7</accession>
<dbReference type="AlphaFoldDB" id="A0A3M7T8D7"/>
<gene>
    <name evidence="1" type="ORF">BpHYR1_040719</name>
</gene>
<sequence length="18" mass="2095">MMNVYSTRICSLSSLYLL</sequence>
<organism evidence="1 2">
    <name type="scientific">Brachionus plicatilis</name>
    <name type="common">Marine rotifer</name>
    <name type="synonym">Brachionus muelleri</name>
    <dbReference type="NCBI Taxonomy" id="10195"/>
    <lineage>
        <taxon>Eukaryota</taxon>
        <taxon>Metazoa</taxon>
        <taxon>Spiralia</taxon>
        <taxon>Gnathifera</taxon>
        <taxon>Rotifera</taxon>
        <taxon>Eurotatoria</taxon>
        <taxon>Monogononta</taxon>
        <taxon>Pseudotrocha</taxon>
        <taxon>Ploima</taxon>
        <taxon>Brachionidae</taxon>
        <taxon>Brachionus</taxon>
    </lineage>
</organism>
<proteinExistence type="predicted"/>
<dbReference type="EMBL" id="REGN01000134">
    <property type="protein sequence ID" value="RNA44211.1"/>
    <property type="molecule type" value="Genomic_DNA"/>
</dbReference>
<comment type="caution">
    <text evidence="1">The sequence shown here is derived from an EMBL/GenBank/DDBJ whole genome shotgun (WGS) entry which is preliminary data.</text>
</comment>
<dbReference type="Proteomes" id="UP000276133">
    <property type="component" value="Unassembled WGS sequence"/>
</dbReference>
<evidence type="ECO:0000313" key="2">
    <source>
        <dbReference type="Proteomes" id="UP000276133"/>
    </source>
</evidence>
<protein>
    <submittedName>
        <fullName evidence="1">Uncharacterized protein</fullName>
    </submittedName>
</protein>
<name>A0A3M7T8D7_BRAPC</name>
<reference evidence="1 2" key="1">
    <citation type="journal article" date="2018" name="Sci. Rep.">
        <title>Genomic signatures of local adaptation to the degree of environmental predictability in rotifers.</title>
        <authorList>
            <person name="Franch-Gras L."/>
            <person name="Hahn C."/>
            <person name="Garcia-Roger E.M."/>
            <person name="Carmona M.J."/>
            <person name="Serra M."/>
            <person name="Gomez A."/>
        </authorList>
    </citation>
    <scope>NUCLEOTIDE SEQUENCE [LARGE SCALE GENOMIC DNA]</scope>
    <source>
        <strain evidence="1">HYR1</strain>
    </source>
</reference>
<keyword evidence="2" id="KW-1185">Reference proteome</keyword>
<evidence type="ECO:0000313" key="1">
    <source>
        <dbReference type="EMBL" id="RNA44211.1"/>
    </source>
</evidence>